<dbReference type="SUPFAM" id="SSF53335">
    <property type="entry name" value="S-adenosyl-L-methionine-dependent methyltransferases"/>
    <property type="match status" value="1"/>
</dbReference>
<feature type="region of interest" description="Disordered" evidence="2">
    <location>
        <begin position="25"/>
        <end position="74"/>
    </location>
</feature>
<dbReference type="PANTHER" id="PTHR43591">
    <property type="entry name" value="METHYLTRANSFERASE"/>
    <property type="match status" value="1"/>
</dbReference>
<dbReference type="PANTHER" id="PTHR43591:SF31">
    <property type="entry name" value="LAEA-LIKE, PUTATIVE (AFU_ORTHOLOGUE AFUA_8G01930)-RELATED"/>
    <property type="match status" value="1"/>
</dbReference>
<protein>
    <submittedName>
        <fullName evidence="3">Phosphoethanolamine N-methyltransferase</fullName>
    </submittedName>
</protein>
<feature type="compositionally biased region" description="Low complexity" evidence="2">
    <location>
        <begin position="25"/>
        <end position="48"/>
    </location>
</feature>
<comment type="caution">
    <text evidence="3">The sequence shown here is derived from an EMBL/GenBank/DDBJ whole genome shotgun (WGS) entry which is preliminary data.</text>
</comment>
<sequence>MADVPAANSTPAANPAPVAVAPQAVNSSPAANSPPAANSAAAAEAPANTGILEADDDPADNDDADSALGVNAGDVSDTTSVMSSIFRYREQHGRTYHAYRDDTGQGNHGFKPYFLPNDETENERLDLQHNLAVLTQDSRLYICPAGKDKPLNRVLDAGCGTGIWAIDFGDEHPETSVVGVDISPSQPSFVPLNVEFFVDDLELEWNYVTPFDLIYARYLTGSIKDWPRFYRQAYQHLQPGGWIEVCDYVSPMACDDGTLKADSALKRWSDLLIEASVNLGATLASTVHYKQQMIDAGFQNVVQVEYKWPVNTWPKDPKHKEIGAWAHLNTMDALQALSYMSFTNGLGWSTVEVEALLVDVRKELKNRNIHAYWPM</sequence>
<name>A0AAN6ST08_9PEZI</name>
<comment type="similarity">
    <text evidence="1">Belongs to the methyltransferase superfamily. LaeA methyltransferase family.</text>
</comment>
<dbReference type="Proteomes" id="UP001303115">
    <property type="component" value="Unassembled WGS sequence"/>
</dbReference>
<organism evidence="3 4">
    <name type="scientific">Parachaetomium inaequale</name>
    <dbReference type="NCBI Taxonomy" id="2588326"/>
    <lineage>
        <taxon>Eukaryota</taxon>
        <taxon>Fungi</taxon>
        <taxon>Dikarya</taxon>
        <taxon>Ascomycota</taxon>
        <taxon>Pezizomycotina</taxon>
        <taxon>Sordariomycetes</taxon>
        <taxon>Sordariomycetidae</taxon>
        <taxon>Sordariales</taxon>
        <taxon>Chaetomiaceae</taxon>
        <taxon>Parachaetomium</taxon>
    </lineage>
</organism>
<gene>
    <name evidence="3" type="ORF">C8A01DRAFT_45560</name>
</gene>
<dbReference type="AlphaFoldDB" id="A0AAN6ST08"/>
<dbReference type="Pfam" id="PF13489">
    <property type="entry name" value="Methyltransf_23"/>
    <property type="match status" value="1"/>
</dbReference>
<dbReference type="InterPro" id="IPR029063">
    <property type="entry name" value="SAM-dependent_MTases_sf"/>
</dbReference>
<dbReference type="Gene3D" id="3.40.50.150">
    <property type="entry name" value="Vaccinia Virus protein VP39"/>
    <property type="match status" value="1"/>
</dbReference>
<accession>A0AAN6ST08</accession>
<proteinExistence type="inferred from homology"/>
<keyword evidence="4" id="KW-1185">Reference proteome</keyword>
<dbReference type="GO" id="GO:0008168">
    <property type="term" value="F:methyltransferase activity"/>
    <property type="evidence" value="ECO:0007669"/>
    <property type="project" value="TreeGrafter"/>
</dbReference>
<evidence type="ECO:0000256" key="2">
    <source>
        <dbReference type="SAM" id="MobiDB-lite"/>
    </source>
</evidence>
<dbReference type="EMBL" id="MU854361">
    <property type="protein sequence ID" value="KAK4041210.1"/>
    <property type="molecule type" value="Genomic_DNA"/>
</dbReference>
<evidence type="ECO:0000313" key="4">
    <source>
        <dbReference type="Proteomes" id="UP001303115"/>
    </source>
</evidence>
<dbReference type="CDD" id="cd02440">
    <property type="entry name" value="AdoMet_MTases"/>
    <property type="match status" value="1"/>
</dbReference>
<evidence type="ECO:0000313" key="3">
    <source>
        <dbReference type="EMBL" id="KAK4041210.1"/>
    </source>
</evidence>
<feature type="compositionally biased region" description="Acidic residues" evidence="2">
    <location>
        <begin position="53"/>
        <end position="65"/>
    </location>
</feature>
<evidence type="ECO:0000256" key="1">
    <source>
        <dbReference type="ARBA" id="ARBA00038158"/>
    </source>
</evidence>
<reference evidence="4" key="1">
    <citation type="journal article" date="2023" name="Mol. Phylogenet. Evol.">
        <title>Genome-scale phylogeny and comparative genomics of the fungal order Sordariales.</title>
        <authorList>
            <person name="Hensen N."/>
            <person name="Bonometti L."/>
            <person name="Westerberg I."/>
            <person name="Brannstrom I.O."/>
            <person name="Guillou S."/>
            <person name="Cros-Aarteil S."/>
            <person name="Calhoun S."/>
            <person name="Haridas S."/>
            <person name="Kuo A."/>
            <person name="Mondo S."/>
            <person name="Pangilinan J."/>
            <person name="Riley R."/>
            <person name="LaButti K."/>
            <person name="Andreopoulos B."/>
            <person name="Lipzen A."/>
            <person name="Chen C."/>
            <person name="Yan M."/>
            <person name="Daum C."/>
            <person name="Ng V."/>
            <person name="Clum A."/>
            <person name="Steindorff A."/>
            <person name="Ohm R.A."/>
            <person name="Martin F."/>
            <person name="Silar P."/>
            <person name="Natvig D.O."/>
            <person name="Lalanne C."/>
            <person name="Gautier V."/>
            <person name="Ament-Velasquez S.L."/>
            <person name="Kruys A."/>
            <person name="Hutchinson M.I."/>
            <person name="Powell A.J."/>
            <person name="Barry K."/>
            <person name="Miller A.N."/>
            <person name="Grigoriev I.V."/>
            <person name="Debuchy R."/>
            <person name="Gladieux P."/>
            <person name="Hiltunen Thoren M."/>
            <person name="Johannesson H."/>
        </authorList>
    </citation>
    <scope>NUCLEOTIDE SEQUENCE [LARGE SCALE GENOMIC DNA]</scope>
    <source>
        <strain evidence="4">CBS 284.82</strain>
    </source>
</reference>